<keyword evidence="4" id="KW-0788">Thiol protease</keyword>
<accession>A0ABS3Y697</accession>
<name>A0ABS3Y697_9ACTN</name>
<dbReference type="InterPro" id="IPR000064">
    <property type="entry name" value="NLP_P60_dom"/>
</dbReference>
<dbReference type="InterPro" id="IPR031304">
    <property type="entry name" value="SLT_2"/>
</dbReference>
<feature type="region of interest" description="Disordered" evidence="5">
    <location>
        <begin position="76"/>
        <end position="95"/>
    </location>
</feature>
<dbReference type="InterPro" id="IPR051794">
    <property type="entry name" value="PG_Endopeptidase_C40"/>
</dbReference>
<dbReference type="Pfam" id="PF13406">
    <property type="entry name" value="SLT_2"/>
    <property type="match status" value="1"/>
</dbReference>
<dbReference type="PROSITE" id="PS51935">
    <property type="entry name" value="NLPC_P60"/>
    <property type="match status" value="1"/>
</dbReference>
<evidence type="ECO:0000313" key="8">
    <source>
        <dbReference type="Proteomes" id="UP000721954"/>
    </source>
</evidence>
<evidence type="ECO:0000256" key="1">
    <source>
        <dbReference type="ARBA" id="ARBA00007074"/>
    </source>
</evidence>
<dbReference type="Gene3D" id="3.90.1720.10">
    <property type="entry name" value="endopeptidase domain like (from Nostoc punctiforme)"/>
    <property type="match status" value="1"/>
</dbReference>
<sequence>MPKDQGGLLKAITGVRMPMLLAYHEAANKFGEMQPEGKGMDWSILAGIAKVESNHAAGHRIGDDGTLAKPIYGPRLVGDGTGGNTSRHNDTDQGRLDGDKQVERAVGPFQFLPATWATTGRDGNGDGEKDPQNVYDAALSAAFYLGGDGRDLTQPDQLHAALMSYNHSEAYVQEVTHWINRYRSAAKEATALPSVSGDAGTVIKAAHKQIGTPYSWGGGNRRGPSRGICCSPGGKSGAAIKGFDCSGLTQYAYARAGVQLPRTAAAQASVGKRIPPSKGVAALRPGDLVFFAYSPSMDATIYHVGIYVGGGKMINAPRPGTKVRIEQVWGGGFAGGARVL</sequence>
<protein>
    <submittedName>
        <fullName evidence="7">Bifunctional lytic transglycosylase/C40 family peptidase</fullName>
    </submittedName>
</protein>
<dbReference type="EMBL" id="JAFFZM010000035">
    <property type="protein sequence ID" value="MBO8203156.1"/>
    <property type="molecule type" value="Genomic_DNA"/>
</dbReference>
<evidence type="ECO:0000259" key="6">
    <source>
        <dbReference type="PROSITE" id="PS51935"/>
    </source>
</evidence>
<dbReference type="Pfam" id="PF00877">
    <property type="entry name" value="NLPC_P60"/>
    <property type="match status" value="1"/>
</dbReference>
<keyword evidence="8" id="KW-1185">Reference proteome</keyword>
<comment type="caution">
    <text evidence="7">The sequence shown here is derived from an EMBL/GenBank/DDBJ whole genome shotgun (WGS) entry which is preliminary data.</text>
</comment>
<comment type="similarity">
    <text evidence="1">Belongs to the peptidase C40 family.</text>
</comment>
<dbReference type="SUPFAM" id="SSF54001">
    <property type="entry name" value="Cysteine proteinases"/>
    <property type="match status" value="1"/>
</dbReference>
<dbReference type="SUPFAM" id="SSF53955">
    <property type="entry name" value="Lysozyme-like"/>
    <property type="match status" value="1"/>
</dbReference>
<dbReference type="PANTHER" id="PTHR47359">
    <property type="entry name" value="PEPTIDOGLYCAN DL-ENDOPEPTIDASE CWLO"/>
    <property type="match status" value="1"/>
</dbReference>
<organism evidence="7 8">
    <name type="scientific">Streptomyces smyrnaeus</name>
    <dbReference type="NCBI Taxonomy" id="1387713"/>
    <lineage>
        <taxon>Bacteria</taxon>
        <taxon>Bacillati</taxon>
        <taxon>Actinomycetota</taxon>
        <taxon>Actinomycetes</taxon>
        <taxon>Kitasatosporales</taxon>
        <taxon>Streptomycetaceae</taxon>
        <taxon>Streptomyces</taxon>
    </lineage>
</organism>
<dbReference type="InterPro" id="IPR038765">
    <property type="entry name" value="Papain-like_cys_pep_sf"/>
</dbReference>
<dbReference type="Proteomes" id="UP000721954">
    <property type="component" value="Unassembled WGS sequence"/>
</dbReference>
<gene>
    <name evidence="7" type="ORF">JW613_33485</name>
</gene>
<feature type="domain" description="NlpC/P60" evidence="6">
    <location>
        <begin position="196"/>
        <end position="340"/>
    </location>
</feature>
<proteinExistence type="inferred from homology"/>
<evidence type="ECO:0000256" key="4">
    <source>
        <dbReference type="ARBA" id="ARBA00022807"/>
    </source>
</evidence>
<dbReference type="InterPro" id="IPR023346">
    <property type="entry name" value="Lysozyme-like_dom_sf"/>
</dbReference>
<evidence type="ECO:0000256" key="3">
    <source>
        <dbReference type="ARBA" id="ARBA00022801"/>
    </source>
</evidence>
<dbReference type="CDD" id="cd13399">
    <property type="entry name" value="Slt35-like"/>
    <property type="match status" value="1"/>
</dbReference>
<dbReference type="Gene3D" id="1.10.530.10">
    <property type="match status" value="1"/>
</dbReference>
<dbReference type="PANTHER" id="PTHR47359:SF3">
    <property type="entry name" value="NLP_P60 DOMAIN-CONTAINING PROTEIN-RELATED"/>
    <property type="match status" value="1"/>
</dbReference>
<evidence type="ECO:0000313" key="7">
    <source>
        <dbReference type="EMBL" id="MBO8203156.1"/>
    </source>
</evidence>
<keyword evidence="2" id="KW-0645">Protease</keyword>
<reference evidence="7 8" key="1">
    <citation type="submission" date="2021-02" db="EMBL/GenBank/DDBJ databases">
        <title>Streptomyces spirodelae sp. nov., isolated from duckweed.</title>
        <authorList>
            <person name="Saimee Y."/>
            <person name="Duangmal K."/>
        </authorList>
    </citation>
    <scope>NUCLEOTIDE SEQUENCE [LARGE SCALE GENOMIC DNA]</scope>
    <source>
        <strain evidence="7 8">DSM 42105</strain>
    </source>
</reference>
<evidence type="ECO:0000256" key="5">
    <source>
        <dbReference type="SAM" id="MobiDB-lite"/>
    </source>
</evidence>
<evidence type="ECO:0000256" key="2">
    <source>
        <dbReference type="ARBA" id="ARBA00022670"/>
    </source>
</evidence>
<keyword evidence="3" id="KW-0378">Hydrolase</keyword>